<dbReference type="STRING" id="416870.llmg_1353"/>
<dbReference type="OrthoDB" id="9768858at2"/>
<dbReference type="KEGG" id="llm:llmg_1353"/>
<dbReference type="AlphaFoldDB" id="A2RKX7"/>
<reference evidence="3" key="2">
    <citation type="submission" date="2005-04" db="EMBL/GenBank/DDBJ databases">
        <title>The complete DNA sequence of the lactococcal sexfactor.</title>
        <authorList>
            <person name="Shearman C."/>
            <person name="Wegmann U."/>
            <person name="Godon J.-J."/>
            <person name="Jury K."/>
            <person name="Pillidge C."/>
            <person name="Gasson M."/>
        </authorList>
    </citation>
    <scope>NUCLEOTIDE SEQUENCE</scope>
    <source>
        <strain evidence="3">MG1363</strain>
        <plasmid evidence="3">pFI430</plasmid>
    </source>
</reference>
<name>A2RKX7_LACLM</name>
<feature type="compositionally biased region" description="Basic and acidic residues" evidence="2">
    <location>
        <begin position="342"/>
        <end position="354"/>
    </location>
</feature>
<dbReference type="PIRSF" id="PIRSF026508">
    <property type="entry name" value="TelA"/>
    <property type="match status" value="1"/>
</dbReference>
<dbReference type="PANTHER" id="PTHR38432">
    <property type="entry name" value="TELA-LIKE PROTEIN SAOUHSC_01408"/>
    <property type="match status" value="1"/>
</dbReference>
<reference evidence="3" key="1">
    <citation type="journal article" date="1995" name="Int. Dairy J.">
        <title>Characterization and exploitation of conjugation in Lactococcus lactis.</title>
        <authorList>
            <person name="Gasson M."/>
            <person name="Godon J.-J."/>
            <person name="Chris P."/>
            <person name="Eaton T."/>
            <person name="Jury K."/>
            <person name="Shearman C."/>
        </authorList>
    </citation>
    <scope>NUCLEOTIDE SEQUENCE</scope>
    <source>
        <strain evidence="3">MG1363</strain>
        <plasmid evidence="3">pFI430</plasmid>
    </source>
</reference>
<dbReference type="RefSeq" id="WP_011835224.1">
    <property type="nucleotide sequence ID" value="NC_009004.1"/>
</dbReference>
<evidence type="ECO:0000313" key="5">
    <source>
        <dbReference type="Proteomes" id="UP000000364"/>
    </source>
</evidence>
<evidence type="ECO:0000313" key="4">
    <source>
        <dbReference type="EMBL" id="CAL97943.1"/>
    </source>
</evidence>
<dbReference type="EMBL" id="AM406671">
    <property type="protein sequence ID" value="CAL97943.1"/>
    <property type="molecule type" value="Genomic_DNA"/>
</dbReference>
<dbReference type="Proteomes" id="UP000000364">
    <property type="component" value="Chromosome"/>
</dbReference>
<sequence>METNTTQEFTDGLITVADQLAPLGQAQKELMNTTQVLQLASQINLNDQVAIAELGSGPANALSGFSGRILNNLTVAETMGSTKMMDELGKIMKQFDITEIKEEPKKGLAKIFHKAKMDLGKLLAKYQTLGGQIDVVYQELVKYEDQVKRNIKMLNELADENVKFSIDLDQYIATGYVLQNKIKNELLPNLQERINNGDQMATIEVSRMNATLEAVERRTYDLEQSKTMALMTGPQIDMNQKNNTLLLAQIHSAFITTIPAFKTSMIQAVVMKQQKNTNDALNTLRERNNEMIIRNAQNLATNSVNISRSASAPSVSIETLESAWQAIQDGIKETRVVEAESKAQRASSRERLESLGKNIQETQIN</sequence>
<dbReference type="PANTHER" id="PTHR38432:SF2">
    <property type="entry name" value="TELLURITE RESISTANCE PROTEIN"/>
    <property type="match status" value="1"/>
</dbReference>
<dbReference type="eggNOG" id="COG3853">
    <property type="taxonomic scope" value="Bacteria"/>
</dbReference>
<dbReference type="EMBL" id="DQ011112">
    <property type="protein sequence ID" value="AAY64128.1"/>
    <property type="molecule type" value="Genomic_DNA"/>
</dbReference>
<evidence type="ECO:0000313" key="3">
    <source>
        <dbReference type="EMBL" id="AAY64128.1"/>
    </source>
</evidence>
<accession>D8KWP4</accession>
<evidence type="ECO:0000256" key="1">
    <source>
        <dbReference type="PIRNR" id="PIRNR026508"/>
    </source>
</evidence>
<dbReference type="HOGENOM" id="CLU_032111_2_1_9"/>
<keyword evidence="3" id="KW-0614">Plasmid</keyword>
<protein>
    <submittedName>
        <fullName evidence="3">ORF53</fullName>
    </submittedName>
    <submittedName>
        <fullName evidence="4">Putative tellurite resistance protein</fullName>
    </submittedName>
</protein>
<comment type="similarity">
    <text evidence="1">Belongs to the TelA family.</text>
</comment>
<dbReference type="Pfam" id="PF05816">
    <property type="entry name" value="TelA"/>
    <property type="match status" value="1"/>
</dbReference>
<dbReference type="SMR" id="A2RKX7"/>
<proteinExistence type="inferred from homology"/>
<organism evidence="4 5">
    <name type="scientific">Lactococcus lactis subsp. cremoris (strain MG1363)</name>
    <dbReference type="NCBI Taxonomy" id="416870"/>
    <lineage>
        <taxon>Bacteria</taxon>
        <taxon>Bacillati</taxon>
        <taxon>Bacillota</taxon>
        <taxon>Bacilli</taxon>
        <taxon>Lactobacillales</taxon>
        <taxon>Streptococcaceae</taxon>
        <taxon>Lactococcus</taxon>
        <taxon>Lactococcus cremoris subsp. cremoris</taxon>
    </lineage>
</organism>
<evidence type="ECO:0000256" key="2">
    <source>
        <dbReference type="SAM" id="MobiDB-lite"/>
    </source>
</evidence>
<dbReference type="InterPro" id="IPR008863">
    <property type="entry name" value="Toxic_anion-R_TelA"/>
</dbReference>
<gene>
    <name evidence="4" type="ordered locus">llmg_1353</name>
</gene>
<reference evidence="4 5" key="3">
    <citation type="journal article" date="2007" name="J. Bacteriol.">
        <title>The complete genome sequence of the lactic acid bacterial paradigm Lactococcus lactis subsp. cremoris MG1363.</title>
        <authorList>
            <person name="Wegmann U."/>
            <person name="O'Connell-Motherway M."/>
            <person name="Zomer A."/>
            <person name="Buist G."/>
            <person name="Shearman C."/>
            <person name="Canchaya C."/>
            <person name="Ventura M."/>
            <person name="Goesmann A."/>
            <person name="Gasson M.J."/>
            <person name="Kuipers O.P."/>
            <person name="van Sinderen D."/>
            <person name="Kok J."/>
        </authorList>
    </citation>
    <scope>NUCLEOTIDE SEQUENCE [LARGE SCALE GENOMIC DNA]</scope>
    <source>
        <strain evidence="4 5">MG1363</strain>
    </source>
</reference>
<geneLocation type="plasmid" evidence="3">
    <name>pFI430</name>
</geneLocation>
<accession>A2RKX7</accession>
<feature type="region of interest" description="Disordered" evidence="2">
    <location>
        <begin position="342"/>
        <end position="365"/>
    </location>
</feature>